<dbReference type="SUPFAM" id="SSF53850">
    <property type="entry name" value="Periplasmic binding protein-like II"/>
    <property type="match status" value="1"/>
</dbReference>
<evidence type="ECO:0000256" key="1">
    <source>
        <dbReference type="ARBA" id="ARBA00010333"/>
    </source>
</evidence>
<accession>A0A8J3Q8V5</accession>
<dbReference type="Pfam" id="PF00497">
    <property type="entry name" value="SBP_bac_3"/>
    <property type="match status" value="1"/>
</dbReference>
<evidence type="ECO:0000313" key="8">
    <source>
        <dbReference type="EMBL" id="GIH05477.1"/>
    </source>
</evidence>
<feature type="domain" description="Solute-binding protein family 3/N-terminal" evidence="7">
    <location>
        <begin position="50"/>
        <end position="279"/>
    </location>
</feature>
<dbReference type="Gene3D" id="3.40.190.10">
    <property type="entry name" value="Periplasmic binding protein-like II"/>
    <property type="match status" value="2"/>
</dbReference>
<keyword evidence="9" id="KW-1185">Reference proteome</keyword>
<evidence type="ECO:0000313" key="9">
    <source>
        <dbReference type="Proteomes" id="UP000612899"/>
    </source>
</evidence>
<dbReference type="GO" id="GO:0006865">
    <property type="term" value="P:amino acid transport"/>
    <property type="evidence" value="ECO:0007669"/>
    <property type="project" value="TreeGrafter"/>
</dbReference>
<comment type="similarity">
    <text evidence="1 4">Belongs to the bacterial solute-binding protein 3 family.</text>
</comment>
<evidence type="ECO:0000256" key="6">
    <source>
        <dbReference type="SAM" id="SignalP"/>
    </source>
</evidence>
<dbReference type="PROSITE" id="PS01039">
    <property type="entry name" value="SBP_BACTERIAL_3"/>
    <property type="match status" value="1"/>
</dbReference>
<dbReference type="PANTHER" id="PTHR30085">
    <property type="entry name" value="AMINO ACID ABC TRANSPORTER PERMEASE"/>
    <property type="match status" value="1"/>
</dbReference>
<dbReference type="InterPro" id="IPR001638">
    <property type="entry name" value="Solute-binding_3/MltF_N"/>
</dbReference>
<protein>
    <submittedName>
        <fullName evidence="8">Glutamate-binding protein</fullName>
    </submittedName>
</protein>
<dbReference type="EMBL" id="BONY01000019">
    <property type="protein sequence ID" value="GIH05477.1"/>
    <property type="molecule type" value="Genomic_DNA"/>
</dbReference>
<dbReference type="PANTHER" id="PTHR30085:SF6">
    <property type="entry name" value="ABC TRANSPORTER GLUTAMINE-BINDING PROTEIN GLNH"/>
    <property type="match status" value="1"/>
</dbReference>
<proteinExistence type="inferred from homology"/>
<feature type="signal peptide" evidence="6">
    <location>
        <begin position="1"/>
        <end position="23"/>
    </location>
</feature>
<sequence>MSKLRDALTVLCIGAFLITGAAAACVENKDPKESVQSLRAKSPTLRDKVRLRIGVRETLPFLSYRDPSTGIRSGFEVELARGIASDLGFTEEKIDWVPVTDVQSRMHVLQANQADIVVASLTMAPDRPVDFAGPYLVMPQAILVHKQRTKRVESIADLKAPDFKTCVGISSTSAKALEAKGIKPELVNDGLMCIDGMTSNKYDAYSSDLQVLASVLARDPDKFEILKLLVSDAEERIGVAVPQGDTALRDLVAYFLNRWLIGPQPSPWMRAYDRTIGPHLEAKYRSQPRVDKPPVLVDYDSKAQPR</sequence>
<gene>
    <name evidence="8" type="ORF">Rhe02_35440</name>
</gene>
<dbReference type="InterPro" id="IPR051455">
    <property type="entry name" value="Bact_solute-bind_prot3"/>
</dbReference>
<dbReference type="SMART" id="SM00062">
    <property type="entry name" value="PBPb"/>
    <property type="match status" value="1"/>
</dbReference>
<evidence type="ECO:0000256" key="2">
    <source>
        <dbReference type="ARBA" id="ARBA00022448"/>
    </source>
</evidence>
<dbReference type="GO" id="GO:0005576">
    <property type="term" value="C:extracellular region"/>
    <property type="evidence" value="ECO:0007669"/>
    <property type="project" value="TreeGrafter"/>
</dbReference>
<keyword evidence="3 6" id="KW-0732">Signal</keyword>
<feature type="chain" id="PRO_5035191501" evidence="6">
    <location>
        <begin position="24"/>
        <end position="306"/>
    </location>
</feature>
<comment type="caution">
    <text evidence="8">The sequence shown here is derived from an EMBL/GenBank/DDBJ whole genome shotgun (WGS) entry which is preliminary data.</text>
</comment>
<dbReference type="GO" id="GO:0030288">
    <property type="term" value="C:outer membrane-bounded periplasmic space"/>
    <property type="evidence" value="ECO:0007669"/>
    <property type="project" value="TreeGrafter"/>
</dbReference>
<dbReference type="AlphaFoldDB" id="A0A8J3Q8V5"/>
<evidence type="ECO:0000256" key="5">
    <source>
        <dbReference type="SAM" id="MobiDB-lite"/>
    </source>
</evidence>
<organism evidence="8 9">
    <name type="scientific">Rhizocola hellebori</name>
    <dbReference type="NCBI Taxonomy" id="1392758"/>
    <lineage>
        <taxon>Bacteria</taxon>
        <taxon>Bacillati</taxon>
        <taxon>Actinomycetota</taxon>
        <taxon>Actinomycetes</taxon>
        <taxon>Micromonosporales</taxon>
        <taxon>Micromonosporaceae</taxon>
        <taxon>Rhizocola</taxon>
    </lineage>
</organism>
<name>A0A8J3Q8V5_9ACTN</name>
<dbReference type="RefSeq" id="WP_203909323.1">
    <property type="nucleotide sequence ID" value="NZ_BONY01000019.1"/>
</dbReference>
<dbReference type="Proteomes" id="UP000612899">
    <property type="component" value="Unassembled WGS sequence"/>
</dbReference>
<evidence type="ECO:0000256" key="4">
    <source>
        <dbReference type="RuleBase" id="RU003744"/>
    </source>
</evidence>
<dbReference type="PROSITE" id="PS51257">
    <property type="entry name" value="PROKAR_LIPOPROTEIN"/>
    <property type="match status" value="1"/>
</dbReference>
<evidence type="ECO:0000259" key="7">
    <source>
        <dbReference type="SMART" id="SM00062"/>
    </source>
</evidence>
<feature type="region of interest" description="Disordered" evidence="5">
    <location>
        <begin position="285"/>
        <end position="306"/>
    </location>
</feature>
<reference evidence="8" key="1">
    <citation type="submission" date="2021-01" db="EMBL/GenBank/DDBJ databases">
        <title>Whole genome shotgun sequence of Rhizocola hellebori NBRC 109834.</title>
        <authorList>
            <person name="Komaki H."/>
            <person name="Tamura T."/>
        </authorList>
    </citation>
    <scope>NUCLEOTIDE SEQUENCE</scope>
    <source>
        <strain evidence="8">NBRC 109834</strain>
    </source>
</reference>
<evidence type="ECO:0000256" key="3">
    <source>
        <dbReference type="ARBA" id="ARBA00022729"/>
    </source>
</evidence>
<dbReference type="InterPro" id="IPR018313">
    <property type="entry name" value="SBP_3_CS"/>
</dbReference>
<keyword evidence="2" id="KW-0813">Transport</keyword>